<feature type="domain" description="Bacterial bifunctional deaminase-reductase C-terminal" evidence="1">
    <location>
        <begin position="6"/>
        <end position="60"/>
    </location>
</feature>
<dbReference type="Pfam" id="PF01872">
    <property type="entry name" value="RibD_C"/>
    <property type="match status" value="2"/>
</dbReference>
<dbReference type="SUPFAM" id="SSF53597">
    <property type="entry name" value="Dihydrofolate reductase-like"/>
    <property type="match status" value="1"/>
</dbReference>
<dbReference type="Gene3D" id="3.40.430.10">
    <property type="entry name" value="Dihydrofolate Reductase, subunit A"/>
    <property type="match status" value="1"/>
</dbReference>
<evidence type="ECO:0000313" key="3">
    <source>
        <dbReference type="Proteomes" id="UP000191448"/>
    </source>
</evidence>
<dbReference type="PANTHER" id="PTHR38011:SF11">
    <property type="entry name" value="2,5-DIAMINO-6-RIBOSYLAMINO-4(3H)-PYRIMIDINONE 5'-PHOSPHATE REDUCTASE"/>
    <property type="match status" value="1"/>
</dbReference>
<comment type="caution">
    <text evidence="2">The sequence shown here is derived from an EMBL/GenBank/DDBJ whole genome shotgun (WGS) entry which is preliminary data.</text>
</comment>
<dbReference type="InterPro" id="IPR050765">
    <property type="entry name" value="Riboflavin_Biosynth_HTPR"/>
</dbReference>
<dbReference type="Proteomes" id="UP000191448">
    <property type="component" value="Unassembled WGS sequence"/>
</dbReference>
<reference evidence="2 3" key="1">
    <citation type="submission" date="2016-02" db="EMBL/GenBank/DDBJ databases">
        <title>Genome sequence of Clostridium thermobutyricum DSM 4928.</title>
        <authorList>
            <person name="Poehlein A."/>
            <person name="Daniel R."/>
        </authorList>
    </citation>
    <scope>NUCLEOTIDE SEQUENCE [LARGE SCALE GENOMIC DNA]</scope>
    <source>
        <strain evidence="2 3">DSM 4928</strain>
    </source>
</reference>
<feature type="domain" description="Bacterial bifunctional deaminase-reductase C-terminal" evidence="1">
    <location>
        <begin position="74"/>
        <end position="162"/>
    </location>
</feature>
<name>A0A1V4SUJ2_9CLOT</name>
<sequence length="178" mass="20667">MIFISRKIILNLAMSLDGFIADEDGGYNWITGDGRDDLNTDEKWNYDEFLEEIDIVVMGKRCYDQGFHNDYSNKTIYVATNEDLEDYDNVKFIKNDIDKFIMAEKEKEGRDIFLFGGGVTIDSFIKKDIIDEYIIGIIPTILGKGRPLFFNNNPKINLQLNKYIIDNGVIVLKYSKRY</sequence>
<protein>
    <recommendedName>
        <fullName evidence="1">Bacterial bifunctional deaminase-reductase C-terminal domain-containing protein</fullName>
    </recommendedName>
</protein>
<accession>A0A1V4SUJ2</accession>
<dbReference type="InterPro" id="IPR002734">
    <property type="entry name" value="RibDG_C"/>
</dbReference>
<evidence type="ECO:0000313" key="2">
    <source>
        <dbReference type="EMBL" id="OPX47542.1"/>
    </source>
</evidence>
<dbReference type="InterPro" id="IPR024072">
    <property type="entry name" value="DHFR-like_dom_sf"/>
</dbReference>
<dbReference type="PANTHER" id="PTHR38011">
    <property type="entry name" value="DIHYDROFOLATE REDUCTASE FAMILY PROTEIN (AFU_ORTHOLOGUE AFUA_8G06820)"/>
    <property type="match status" value="1"/>
</dbReference>
<dbReference type="EMBL" id="LTAY01000045">
    <property type="protein sequence ID" value="OPX47542.1"/>
    <property type="molecule type" value="Genomic_DNA"/>
</dbReference>
<proteinExistence type="predicted"/>
<dbReference type="AlphaFoldDB" id="A0A1V4SUJ2"/>
<dbReference type="GO" id="GO:0009231">
    <property type="term" value="P:riboflavin biosynthetic process"/>
    <property type="evidence" value="ECO:0007669"/>
    <property type="project" value="InterPro"/>
</dbReference>
<evidence type="ECO:0000259" key="1">
    <source>
        <dbReference type="Pfam" id="PF01872"/>
    </source>
</evidence>
<organism evidence="2 3">
    <name type="scientific">Clostridium thermobutyricum DSM 4928</name>
    <dbReference type="NCBI Taxonomy" id="1121339"/>
    <lineage>
        <taxon>Bacteria</taxon>
        <taxon>Bacillati</taxon>
        <taxon>Bacillota</taxon>
        <taxon>Clostridia</taxon>
        <taxon>Eubacteriales</taxon>
        <taxon>Clostridiaceae</taxon>
        <taxon>Clostridium</taxon>
    </lineage>
</organism>
<dbReference type="GO" id="GO:0008703">
    <property type="term" value="F:5-amino-6-(5-phosphoribosylamino)uracil reductase activity"/>
    <property type="evidence" value="ECO:0007669"/>
    <property type="project" value="InterPro"/>
</dbReference>
<gene>
    <name evidence="2" type="ORF">CLTHE_18010</name>
</gene>